<proteinExistence type="inferred from homology"/>
<dbReference type="Pfam" id="PF00400">
    <property type="entry name" value="WD40"/>
    <property type="match status" value="4"/>
</dbReference>
<feature type="non-terminal residue" evidence="10">
    <location>
        <position position="1"/>
    </location>
</feature>
<dbReference type="GO" id="GO:0043021">
    <property type="term" value="F:ribonucleoprotein complex binding"/>
    <property type="evidence" value="ECO:0007669"/>
    <property type="project" value="TreeGrafter"/>
</dbReference>
<dbReference type="PROSITE" id="PS50082">
    <property type="entry name" value="WD_REPEATS_2"/>
    <property type="match status" value="1"/>
</dbReference>
<evidence type="ECO:0000256" key="4">
    <source>
        <dbReference type="ARBA" id="ARBA00022574"/>
    </source>
</evidence>
<name>A0A830D344_9LAMI</name>
<keyword evidence="11" id="KW-1185">Reference proteome</keyword>
<dbReference type="GO" id="GO:0070545">
    <property type="term" value="C:PeBoW complex"/>
    <property type="evidence" value="ECO:0007669"/>
    <property type="project" value="TreeGrafter"/>
</dbReference>
<comment type="subcellular location">
    <subcellularLocation>
        <location evidence="1">Nucleus</location>
        <location evidence="1">Nucleolus</location>
    </subcellularLocation>
</comment>
<dbReference type="InterPro" id="IPR015943">
    <property type="entry name" value="WD40/YVTN_repeat-like_dom_sf"/>
</dbReference>
<dbReference type="PROSITE" id="PS00678">
    <property type="entry name" value="WD_REPEATS_1"/>
    <property type="match status" value="1"/>
</dbReference>
<dbReference type="FunFam" id="2.130.10.10:FF:000061">
    <property type="entry name" value="Ribosome biogenesis protein BOP1 homolog"/>
    <property type="match status" value="1"/>
</dbReference>
<dbReference type="Pfam" id="PF08145">
    <property type="entry name" value="BOP1NT"/>
    <property type="match status" value="1"/>
</dbReference>
<evidence type="ECO:0000256" key="5">
    <source>
        <dbReference type="ARBA" id="ARBA00022737"/>
    </source>
</evidence>
<dbReference type="EMBL" id="BMAC01000697">
    <property type="protein sequence ID" value="GFQ01626.1"/>
    <property type="molecule type" value="Genomic_DNA"/>
</dbReference>
<evidence type="ECO:0000259" key="9">
    <source>
        <dbReference type="SMART" id="SM01035"/>
    </source>
</evidence>
<keyword evidence="6" id="KW-0539">Nucleus</keyword>
<evidence type="ECO:0000256" key="2">
    <source>
        <dbReference type="ARBA" id="ARBA00022517"/>
    </source>
</evidence>
<feature type="repeat" description="WD" evidence="7">
    <location>
        <begin position="304"/>
        <end position="345"/>
    </location>
</feature>
<dbReference type="GO" id="GO:0030687">
    <property type="term" value="C:preribosome, large subunit precursor"/>
    <property type="evidence" value="ECO:0007669"/>
    <property type="project" value="TreeGrafter"/>
</dbReference>
<accession>A0A830D344</accession>
<dbReference type="InterPro" id="IPR019775">
    <property type="entry name" value="WD40_repeat_CS"/>
</dbReference>
<feature type="region of interest" description="Disordered" evidence="8">
    <location>
        <begin position="1"/>
        <end position="37"/>
    </location>
</feature>
<dbReference type="InterPro" id="IPR028598">
    <property type="entry name" value="BOP1/Erb1"/>
</dbReference>
<dbReference type="HAMAP" id="MF_03027">
    <property type="entry name" value="BOP1"/>
    <property type="match status" value="1"/>
</dbReference>
<dbReference type="Gene3D" id="2.130.10.10">
    <property type="entry name" value="YVTN repeat-like/Quinoprotein amine dehydrogenase"/>
    <property type="match status" value="1"/>
</dbReference>
<dbReference type="InterPro" id="IPR012953">
    <property type="entry name" value="BOP1_N_dom"/>
</dbReference>
<keyword evidence="2" id="KW-0690">Ribosome biogenesis</keyword>
<evidence type="ECO:0000313" key="11">
    <source>
        <dbReference type="Proteomes" id="UP000653305"/>
    </source>
</evidence>
<feature type="compositionally biased region" description="Acidic residues" evidence="8">
    <location>
        <begin position="1"/>
        <end position="12"/>
    </location>
</feature>
<dbReference type="OrthoDB" id="5571054at2759"/>
<gene>
    <name evidence="10" type="ORF">PHJA_002306500</name>
</gene>
<feature type="domain" description="BOP1 N-terminal" evidence="9">
    <location>
        <begin position="43"/>
        <end position="297"/>
    </location>
</feature>
<dbReference type="PANTHER" id="PTHR17605">
    <property type="entry name" value="RIBOSOME BIOGENESIS PROTEIN BOP1 BLOCK OF PROLIFERATION 1 PROTEIN"/>
    <property type="match status" value="1"/>
</dbReference>
<dbReference type="SMART" id="SM01035">
    <property type="entry name" value="BOP1NT"/>
    <property type="match status" value="1"/>
</dbReference>
<reference evidence="10" key="1">
    <citation type="submission" date="2020-07" db="EMBL/GenBank/DDBJ databases">
        <title>Ethylene signaling mediates host invasion by parasitic plants.</title>
        <authorList>
            <person name="Yoshida S."/>
        </authorList>
    </citation>
    <scope>NUCLEOTIDE SEQUENCE</scope>
    <source>
        <strain evidence="10">Okayama</strain>
    </source>
</reference>
<protein>
    <submittedName>
        <fullName evidence="10">Ribosome biogenesis protein bop1 homolog</fullName>
    </submittedName>
</protein>
<evidence type="ECO:0000313" key="10">
    <source>
        <dbReference type="EMBL" id="GFQ01626.1"/>
    </source>
</evidence>
<dbReference type="SUPFAM" id="SSF50978">
    <property type="entry name" value="WD40 repeat-like"/>
    <property type="match status" value="1"/>
</dbReference>
<dbReference type="GO" id="GO:0000463">
    <property type="term" value="P:maturation of LSU-rRNA from tricistronic rRNA transcript (SSU-rRNA, 5.8S rRNA, LSU-rRNA)"/>
    <property type="evidence" value="ECO:0007669"/>
    <property type="project" value="TreeGrafter"/>
</dbReference>
<evidence type="ECO:0000256" key="8">
    <source>
        <dbReference type="SAM" id="MobiDB-lite"/>
    </source>
</evidence>
<dbReference type="InterPro" id="IPR001680">
    <property type="entry name" value="WD40_rpt"/>
</dbReference>
<evidence type="ECO:0000256" key="1">
    <source>
        <dbReference type="ARBA" id="ARBA00004604"/>
    </source>
</evidence>
<keyword evidence="4 7" id="KW-0853">WD repeat</keyword>
<dbReference type="PANTHER" id="PTHR17605:SF0">
    <property type="entry name" value="RIBOSOME BIOGENESIS PROTEIN BOP1"/>
    <property type="match status" value="1"/>
</dbReference>
<evidence type="ECO:0000256" key="3">
    <source>
        <dbReference type="ARBA" id="ARBA00022552"/>
    </source>
</evidence>
<dbReference type="SMART" id="SM00320">
    <property type="entry name" value="WD40"/>
    <property type="match status" value="5"/>
</dbReference>
<dbReference type="InterPro" id="IPR036322">
    <property type="entry name" value="WD40_repeat_dom_sf"/>
</dbReference>
<dbReference type="AlphaFoldDB" id="A0A830D344"/>
<dbReference type="PROSITE" id="PS50294">
    <property type="entry name" value="WD_REPEATS_REGION"/>
    <property type="match status" value="1"/>
</dbReference>
<keyword evidence="3" id="KW-0698">rRNA processing</keyword>
<keyword evidence="5" id="KW-0677">Repeat</keyword>
<dbReference type="Proteomes" id="UP000653305">
    <property type="component" value="Unassembled WGS sequence"/>
</dbReference>
<comment type="caution">
    <text evidence="10">The sequence shown here is derived from an EMBL/GenBank/DDBJ whole genome shotgun (WGS) entry which is preliminary data.</text>
</comment>
<sequence length="642" mass="73454">DGLNEENDNYETDDSRKVVEESDSSEDEVPPRNTVGNVPLVWYKDEEHIGYDLSGKKLKKKERVSAMDSFLAKTDDPKSWRKIYDEYNDEVVELTKEETKLIGRLLKGKAPHADFDPHAPYVDWFKWDGAKHPLSNAPEPKRRFIQSKWDAQKVLKYVRLIRSGQIKLDAKPKEEPKVYGLWDDSTSAERLGLAFIPAPKPKLPGHEESYNPSPEYILTQEELNSHQLMFEEDRPKFIPKQYKTLRSVPAYDKAVQETFDRCLDLYLCPRVRKNRIHIDPESLKPKLPSRKDLKPYPTTCYLEYRGHKGSVTTICTEPTGQWIASGSKDGTVRVWEIETGRCLQIWDIGENIEEVSWNPLPELPMLAVAAGQDAFILNTKCGSEEQQKKIEDLLHVEPQKSTEEESDISASVVNWVQDDRFGGIRLKHFKTVTKVEWHRKGDYLSTLMPSGESRAVMIHQLSKKLTQRIPFKTKGIPVSTAFHPTRSIFFTATKKDVRVYDLIKQRLIKKLESGVREISSISIHPGGDNVIVGSKDGKLCWFDMDLSSKPYKVLRCHPKDITGVAYHRSYPLFASCSDDCTAYVFHGMVYSDLNQNPLIVPLEILRGHSSTDGRGVLDCKFHPRQPWLFTAGADSVIKLYCN</sequence>
<evidence type="ECO:0000256" key="7">
    <source>
        <dbReference type="PROSITE-ProRule" id="PRU00221"/>
    </source>
</evidence>
<organism evidence="10 11">
    <name type="scientific">Phtheirospermum japonicum</name>
    <dbReference type="NCBI Taxonomy" id="374723"/>
    <lineage>
        <taxon>Eukaryota</taxon>
        <taxon>Viridiplantae</taxon>
        <taxon>Streptophyta</taxon>
        <taxon>Embryophyta</taxon>
        <taxon>Tracheophyta</taxon>
        <taxon>Spermatophyta</taxon>
        <taxon>Magnoliopsida</taxon>
        <taxon>eudicotyledons</taxon>
        <taxon>Gunneridae</taxon>
        <taxon>Pentapetalae</taxon>
        <taxon>asterids</taxon>
        <taxon>lamiids</taxon>
        <taxon>Lamiales</taxon>
        <taxon>Orobanchaceae</taxon>
        <taxon>Orobanchaceae incertae sedis</taxon>
        <taxon>Phtheirospermum</taxon>
    </lineage>
</organism>
<evidence type="ECO:0000256" key="6">
    <source>
        <dbReference type="ARBA" id="ARBA00023242"/>
    </source>
</evidence>